<evidence type="ECO:0000256" key="2">
    <source>
        <dbReference type="ARBA" id="ARBA00022723"/>
    </source>
</evidence>
<keyword evidence="5" id="KW-0732">Signal</keyword>
<name>A0A2T4JP77_9RHOB</name>
<feature type="domain" description="Cytochrome c" evidence="6">
    <location>
        <begin position="21"/>
        <end position="131"/>
    </location>
</feature>
<dbReference type="Pfam" id="PF00034">
    <property type="entry name" value="Cytochrom_C"/>
    <property type="match status" value="1"/>
</dbReference>
<sequence length="132" mass="14242">MHRPVLLVLAALLAAPPALAQDAARGRETYLRHCVQCHGIDAEGHGPTAAVLTLQPADLTRLSLSNGGIFPTERVVMRIDGREPLVSHGSPMPIYGDFFEGRDRAMKAPSGRPILTSEPVVDLVAWLESIQD</sequence>
<evidence type="ECO:0000256" key="3">
    <source>
        <dbReference type="ARBA" id="ARBA00023004"/>
    </source>
</evidence>
<comment type="caution">
    <text evidence="7">The sequence shown here is derived from an EMBL/GenBank/DDBJ whole genome shotgun (WGS) entry which is preliminary data.</text>
</comment>
<dbReference type="GO" id="GO:0009055">
    <property type="term" value="F:electron transfer activity"/>
    <property type="evidence" value="ECO:0007669"/>
    <property type="project" value="InterPro"/>
</dbReference>
<feature type="chain" id="PRO_5015672493" evidence="5">
    <location>
        <begin position="21"/>
        <end position="132"/>
    </location>
</feature>
<dbReference type="InterPro" id="IPR009056">
    <property type="entry name" value="Cyt_c-like_dom"/>
</dbReference>
<proteinExistence type="predicted"/>
<evidence type="ECO:0000256" key="5">
    <source>
        <dbReference type="SAM" id="SignalP"/>
    </source>
</evidence>
<feature type="signal peptide" evidence="5">
    <location>
        <begin position="1"/>
        <end position="20"/>
    </location>
</feature>
<dbReference type="GO" id="GO:0046872">
    <property type="term" value="F:metal ion binding"/>
    <property type="evidence" value="ECO:0007669"/>
    <property type="project" value="UniProtKB-KW"/>
</dbReference>
<dbReference type="Proteomes" id="UP000241010">
    <property type="component" value="Unassembled WGS sequence"/>
</dbReference>
<evidence type="ECO:0000313" key="7">
    <source>
        <dbReference type="EMBL" id="PTE19712.1"/>
    </source>
</evidence>
<accession>A0A2T4JP77</accession>
<evidence type="ECO:0000256" key="4">
    <source>
        <dbReference type="PROSITE-ProRule" id="PRU00433"/>
    </source>
</evidence>
<dbReference type="SUPFAM" id="SSF46626">
    <property type="entry name" value="Cytochrome c"/>
    <property type="match status" value="1"/>
</dbReference>
<keyword evidence="8" id="KW-1185">Reference proteome</keyword>
<keyword evidence="2 4" id="KW-0479">Metal-binding</keyword>
<dbReference type="RefSeq" id="WP_107665797.1">
    <property type="nucleotide sequence ID" value="NZ_PZKG01000194.1"/>
</dbReference>
<dbReference type="InterPro" id="IPR036909">
    <property type="entry name" value="Cyt_c-like_dom_sf"/>
</dbReference>
<gene>
    <name evidence="7" type="ORF">C5F48_21440</name>
</gene>
<evidence type="ECO:0000256" key="1">
    <source>
        <dbReference type="ARBA" id="ARBA00022617"/>
    </source>
</evidence>
<evidence type="ECO:0000259" key="6">
    <source>
        <dbReference type="PROSITE" id="PS51007"/>
    </source>
</evidence>
<protein>
    <submittedName>
        <fullName evidence="7">Cytochrome C</fullName>
    </submittedName>
</protein>
<dbReference type="PROSITE" id="PS51007">
    <property type="entry name" value="CYTC"/>
    <property type="match status" value="1"/>
</dbReference>
<dbReference type="OrthoDB" id="335174at2"/>
<dbReference type="GO" id="GO:0020037">
    <property type="term" value="F:heme binding"/>
    <property type="evidence" value="ECO:0007669"/>
    <property type="project" value="InterPro"/>
</dbReference>
<evidence type="ECO:0000313" key="8">
    <source>
        <dbReference type="Proteomes" id="UP000241010"/>
    </source>
</evidence>
<reference evidence="7 8" key="1">
    <citation type="submission" date="2018-03" db="EMBL/GenBank/DDBJ databases">
        <title>Cereibacter changlensis.</title>
        <authorList>
            <person name="Meyer T.E."/>
            <person name="Miller S."/>
            <person name="Lodha T."/>
            <person name="Gandham S."/>
            <person name="Chintalapati S."/>
            <person name="Chintalapati V.R."/>
        </authorList>
    </citation>
    <scope>NUCLEOTIDE SEQUENCE [LARGE SCALE GENOMIC DNA]</scope>
    <source>
        <strain evidence="7 8">JA139</strain>
    </source>
</reference>
<keyword evidence="3 4" id="KW-0408">Iron</keyword>
<dbReference type="EMBL" id="PZKG01000194">
    <property type="protein sequence ID" value="PTE19712.1"/>
    <property type="molecule type" value="Genomic_DNA"/>
</dbReference>
<organism evidence="7 8">
    <name type="scientific">Cereibacter changlensis JA139</name>
    <dbReference type="NCBI Taxonomy" id="1188249"/>
    <lineage>
        <taxon>Bacteria</taxon>
        <taxon>Pseudomonadati</taxon>
        <taxon>Pseudomonadota</taxon>
        <taxon>Alphaproteobacteria</taxon>
        <taxon>Rhodobacterales</taxon>
        <taxon>Paracoccaceae</taxon>
        <taxon>Cereibacter</taxon>
    </lineage>
</organism>
<keyword evidence="1 4" id="KW-0349">Heme</keyword>
<dbReference type="AlphaFoldDB" id="A0A2T4JP77"/>
<dbReference type="Gene3D" id="1.10.760.10">
    <property type="entry name" value="Cytochrome c-like domain"/>
    <property type="match status" value="1"/>
</dbReference>